<dbReference type="InterPro" id="IPR034164">
    <property type="entry name" value="Pepsin-like_dom"/>
</dbReference>
<feature type="signal peptide" evidence="4">
    <location>
        <begin position="1"/>
        <end position="16"/>
    </location>
</feature>
<dbReference type="PANTHER" id="PTHR47966:SF8">
    <property type="entry name" value="ASPARTIC PROTEASE 1-RELATED"/>
    <property type="match status" value="1"/>
</dbReference>
<keyword evidence="7" id="KW-1185">Reference proteome</keyword>
<evidence type="ECO:0000256" key="3">
    <source>
        <dbReference type="RuleBase" id="RU000454"/>
    </source>
</evidence>
<protein>
    <submittedName>
        <fullName evidence="8">Peptidase A1 domain-containing protein</fullName>
    </submittedName>
</protein>
<accession>A0A158PFD7</accession>
<dbReference type="AlphaFoldDB" id="A0A158PFD7"/>
<evidence type="ECO:0000259" key="5">
    <source>
        <dbReference type="PROSITE" id="PS51767"/>
    </source>
</evidence>
<comment type="similarity">
    <text evidence="1 3">Belongs to the peptidase A1 family.</text>
</comment>
<evidence type="ECO:0000313" key="6">
    <source>
        <dbReference type="EMBL" id="VDM54859.1"/>
    </source>
</evidence>
<feature type="domain" description="Peptidase A1" evidence="5">
    <location>
        <begin position="69"/>
        <end position="373"/>
    </location>
</feature>
<proteinExistence type="inferred from homology"/>
<feature type="active site" evidence="2">
    <location>
        <position position="270"/>
    </location>
</feature>
<dbReference type="OrthoDB" id="5853681at2759"/>
<dbReference type="OMA" id="SGFEHRQ"/>
<name>A0A158PFD7_ANGCS</name>
<sequence>MKTILVLATLAAIAHGKTYTMETRSSGSLISRLMKEKRYQKYLEERNLHRSQVLVKGSQPVEDVFDTYYLVNITVGTPGQNFSLLLDTGSSSLWVIDISCNTKACYSLSPERRRFNSSTSSTFSTQNRTLFIGYDFGSCNGRIATDTVSFAGICKFLDAESLSDDFTYMPYDGILGLGWPAVSVGNITPPMQNLLPALDAPLFTVWLERQINVSYGGAGGLVTFGAVDTTNCELDVNYVPLTSEAYGQFPLSGFSIGRFSKKFTQDAVSDTGSSWIGVPPYLINTVAGYTGGQYDTGYQFYTVNCSTMMTQPDVEFTINDVKYSLKSEDYVIDLGLGGGQVSASTSTQQFSGPIDWTALVLYVVRLILQICTL</sequence>
<evidence type="ECO:0000256" key="4">
    <source>
        <dbReference type="SAM" id="SignalP"/>
    </source>
</evidence>
<dbReference type="FunFam" id="2.40.70.10:FF:000008">
    <property type="entry name" value="Cathepsin D"/>
    <property type="match status" value="1"/>
</dbReference>
<dbReference type="PROSITE" id="PS51767">
    <property type="entry name" value="PEPTIDASE_A1"/>
    <property type="match status" value="1"/>
</dbReference>
<reference evidence="6 7" key="2">
    <citation type="submission" date="2018-11" db="EMBL/GenBank/DDBJ databases">
        <authorList>
            <consortium name="Pathogen Informatics"/>
        </authorList>
    </citation>
    <scope>NUCLEOTIDE SEQUENCE [LARGE SCALE GENOMIC DNA]</scope>
    <source>
        <strain evidence="6 7">Costa Rica</strain>
    </source>
</reference>
<dbReference type="CDD" id="cd05471">
    <property type="entry name" value="pepsin_like"/>
    <property type="match status" value="1"/>
</dbReference>
<dbReference type="PRINTS" id="PR00792">
    <property type="entry name" value="PEPSIN"/>
</dbReference>
<keyword evidence="3" id="KW-0378">Hydrolase</keyword>
<evidence type="ECO:0000313" key="8">
    <source>
        <dbReference type="WBParaSite" id="ACOC_0000327301-mRNA-1"/>
    </source>
</evidence>
<dbReference type="PANTHER" id="PTHR47966">
    <property type="entry name" value="BETA-SITE APP-CLEAVING ENZYME, ISOFORM A-RELATED"/>
    <property type="match status" value="1"/>
</dbReference>
<feature type="active site" evidence="2">
    <location>
        <position position="87"/>
    </location>
</feature>
<dbReference type="InterPro" id="IPR001969">
    <property type="entry name" value="Aspartic_peptidase_AS"/>
</dbReference>
<dbReference type="InterPro" id="IPR001461">
    <property type="entry name" value="Aspartic_peptidase_A1"/>
</dbReference>
<dbReference type="Pfam" id="PF00026">
    <property type="entry name" value="Asp"/>
    <property type="match status" value="1"/>
</dbReference>
<dbReference type="InterPro" id="IPR021109">
    <property type="entry name" value="Peptidase_aspartic_dom_sf"/>
</dbReference>
<dbReference type="GO" id="GO:0005764">
    <property type="term" value="C:lysosome"/>
    <property type="evidence" value="ECO:0007669"/>
    <property type="project" value="TreeGrafter"/>
</dbReference>
<dbReference type="PROSITE" id="PS00141">
    <property type="entry name" value="ASP_PROTEASE"/>
    <property type="match status" value="1"/>
</dbReference>
<keyword evidence="3" id="KW-0645">Protease</keyword>
<dbReference type="GO" id="GO:0006508">
    <property type="term" value="P:proteolysis"/>
    <property type="evidence" value="ECO:0007669"/>
    <property type="project" value="UniProtKB-KW"/>
</dbReference>
<dbReference type="SUPFAM" id="SSF50630">
    <property type="entry name" value="Acid proteases"/>
    <property type="match status" value="1"/>
</dbReference>
<dbReference type="Gene3D" id="2.40.70.10">
    <property type="entry name" value="Acid Proteases"/>
    <property type="match status" value="2"/>
</dbReference>
<evidence type="ECO:0000256" key="1">
    <source>
        <dbReference type="ARBA" id="ARBA00007447"/>
    </source>
</evidence>
<dbReference type="InterPro" id="IPR033121">
    <property type="entry name" value="PEPTIDASE_A1"/>
</dbReference>
<evidence type="ECO:0000313" key="7">
    <source>
        <dbReference type="Proteomes" id="UP000267027"/>
    </source>
</evidence>
<gene>
    <name evidence="6" type="ORF">ACOC_LOCUS3274</name>
</gene>
<dbReference type="WBParaSite" id="ACOC_0000327301-mRNA-1">
    <property type="protein sequence ID" value="ACOC_0000327301-mRNA-1"/>
    <property type="gene ID" value="ACOC_0000327301"/>
</dbReference>
<reference evidence="8" key="1">
    <citation type="submission" date="2016-04" db="UniProtKB">
        <authorList>
            <consortium name="WormBaseParasite"/>
        </authorList>
    </citation>
    <scope>IDENTIFICATION</scope>
</reference>
<feature type="chain" id="PRO_5043135014" evidence="4">
    <location>
        <begin position="17"/>
        <end position="373"/>
    </location>
</feature>
<dbReference type="Proteomes" id="UP000267027">
    <property type="component" value="Unassembled WGS sequence"/>
</dbReference>
<keyword evidence="4" id="KW-0732">Signal</keyword>
<dbReference type="STRING" id="334426.A0A158PFD7"/>
<dbReference type="EMBL" id="UYYA01000928">
    <property type="protein sequence ID" value="VDM54859.1"/>
    <property type="molecule type" value="Genomic_DNA"/>
</dbReference>
<keyword evidence="3" id="KW-0064">Aspartyl protease</keyword>
<evidence type="ECO:0000256" key="2">
    <source>
        <dbReference type="PIRSR" id="PIRSR601461-1"/>
    </source>
</evidence>
<organism evidence="8">
    <name type="scientific">Angiostrongylus costaricensis</name>
    <name type="common">Nematode worm</name>
    <dbReference type="NCBI Taxonomy" id="334426"/>
    <lineage>
        <taxon>Eukaryota</taxon>
        <taxon>Metazoa</taxon>
        <taxon>Ecdysozoa</taxon>
        <taxon>Nematoda</taxon>
        <taxon>Chromadorea</taxon>
        <taxon>Rhabditida</taxon>
        <taxon>Rhabditina</taxon>
        <taxon>Rhabditomorpha</taxon>
        <taxon>Strongyloidea</taxon>
        <taxon>Metastrongylidae</taxon>
        <taxon>Angiostrongylus</taxon>
    </lineage>
</organism>
<dbReference type="GO" id="GO:0004190">
    <property type="term" value="F:aspartic-type endopeptidase activity"/>
    <property type="evidence" value="ECO:0007669"/>
    <property type="project" value="UniProtKB-KW"/>
</dbReference>